<evidence type="ECO:0000313" key="3">
    <source>
        <dbReference type="Proteomes" id="UP001190700"/>
    </source>
</evidence>
<evidence type="ECO:0000256" key="1">
    <source>
        <dbReference type="SAM" id="SignalP"/>
    </source>
</evidence>
<evidence type="ECO:0000313" key="2">
    <source>
        <dbReference type="EMBL" id="KAK3265456.1"/>
    </source>
</evidence>
<proteinExistence type="predicted"/>
<comment type="caution">
    <text evidence="2">The sequence shown here is derived from an EMBL/GenBank/DDBJ whole genome shotgun (WGS) entry which is preliminary data.</text>
</comment>
<gene>
    <name evidence="2" type="ORF">CYMTET_25857</name>
</gene>
<protein>
    <submittedName>
        <fullName evidence="2">Uncharacterized protein</fullName>
    </submittedName>
</protein>
<organism evidence="2 3">
    <name type="scientific">Cymbomonas tetramitiformis</name>
    <dbReference type="NCBI Taxonomy" id="36881"/>
    <lineage>
        <taxon>Eukaryota</taxon>
        <taxon>Viridiplantae</taxon>
        <taxon>Chlorophyta</taxon>
        <taxon>Pyramimonadophyceae</taxon>
        <taxon>Pyramimonadales</taxon>
        <taxon>Pyramimonadaceae</taxon>
        <taxon>Cymbomonas</taxon>
    </lineage>
</organism>
<dbReference type="Proteomes" id="UP001190700">
    <property type="component" value="Unassembled WGS sequence"/>
</dbReference>
<keyword evidence="3" id="KW-1185">Reference proteome</keyword>
<keyword evidence="1" id="KW-0732">Signal</keyword>
<name>A0AAE0KYH9_9CHLO</name>
<dbReference type="EMBL" id="LGRX02013905">
    <property type="protein sequence ID" value="KAK3265456.1"/>
    <property type="molecule type" value="Genomic_DNA"/>
</dbReference>
<feature type="non-terminal residue" evidence="2">
    <location>
        <position position="265"/>
    </location>
</feature>
<reference evidence="2 3" key="1">
    <citation type="journal article" date="2015" name="Genome Biol. Evol.">
        <title>Comparative Genomics of a Bacterivorous Green Alga Reveals Evolutionary Causalities and Consequences of Phago-Mixotrophic Mode of Nutrition.</title>
        <authorList>
            <person name="Burns J.A."/>
            <person name="Paasch A."/>
            <person name="Narechania A."/>
            <person name="Kim E."/>
        </authorList>
    </citation>
    <scope>NUCLEOTIDE SEQUENCE [LARGE SCALE GENOMIC DNA]</scope>
    <source>
        <strain evidence="2 3">PLY_AMNH</strain>
    </source>
</reference>
<sequence>MPRLSVRWRLTLLLGSIIQIPVSQSIRGRALLVSSKVLQARDVSSGRRLLTKTSGKQNSALDRYMSNNKVLFDKKNIMEEFGKRGMAKFQFIESDHTDLYTAKRDRDIAWRDAMEEPKIVEQVRDLGSLARSEDVRSMSFLSDDTEYVQLSSQLGSTCFSDGLQYITEPPMCASAARYLNVTFSNVSTASRQDRPYGCYAIPAVREGEGTALEVNENLLAKHNGFNGVHAILCRHVLSTTGSSRGGFNSTDMLEKLRGFAQEASQ</sequence>
<accession>A0AAE0KYH9</accession>
<feature type="chain" id="PRO_5042206374" evidence="1">
    <location>
        <begin position="26"/>
        <end position="265"/>
    </location>
</feature>
<feature type="signal peptide" evidence="1">
    <location>
        <begin position="1"/>
        <end position="25"/>
    </location>
</feature>
<dbReference type="AlphaFoldDB" id="A0AAE0KYH9"/>